<organism evidence="2 3">
    <name type="scientific">Austropuccinia psidii MF-1</name>
    <dbReference type="NCBI Taxonomy" id="1389203"/>
    <lineage>
        <taxon>Eukaryota</taxon>
        <taxon>Fungi</taxon>
        <taxon>Dikarya</taxon>
        <taxon>Basidiomycota</taxon>
        <taxon>Pucciniomycotina</taxon>
        <taxon>Pucciniomycetes</taxon>
        <taxon>Pucciniales</taxon>
        <taxon>Sphaerophragmiaceae</taxon>
        <taxon>Austropuccinia</taxon>
    </lineage>
</organism>
<feature type="region of interest" description="Disordered" evidence="1">
    <location>
        <begin position="23"/>
        <end position="78"/>
    </location>
</feature>
<evidence type="ECO:0000256" key="1">
    <source>
        <dbReference type="SAM" id="MobiDB-lite"/>
    </source>
</evidence>
<dbReference type="Proteomes" id="UP000765509">
    <property type="component" value="Unassembled WGS sequence"/>
</dbReference>
<name>A0A9Q3HDY1_9BASI</name>
<gene>
    <name evidence="2" type="ORF">O181_038220</name>
</gene>
<protein>
    <submittedName>
        <fullName evidence="2">Uncharacterized protein</fullName>
    </submittedName>
</protein>
<accession>A0A9Q3HDY1</accession>
<feature type="compositionally biased region" description="Acidic residues" evidence="1">
    <location>
        <begin position="33"/>
        <end position="49"/>
    </location>
</feature>
<dbReference type="EMBL" id="AVOT02014753">
    <property type="protein sequence ID" value="MBW0498505.1"/>
    <property type="molecule type" value="Genomic_DNA"/>
</dbReference>
<feature type="region of interest" description="Disordered" evidence="1">
    <location>
        <begin position="98"/>
        <end position="129"/>
    </location>
</feature>
<reference evidence="2" key="1">
    <citation type="submission" date="2021-03" db="EMBL/GenBank/DDBJ databases">
        <title>Draft genome sequence of rust myrtle Austropuccinia psidii MF-1, a brazilian biotype.</title>
        <authorList>
            <person name="Quecine M.C."/>
            <person name="Pachon D.M.R."/>
            <person name="Bonatelli M.L."/>
            <person name="Correr F.H."/>
            <person name="Franceschini L.M."/>
            <person name="Leite T.F."/>
            <person name="Margarido G.R.A."/>
            <person name="Almeida C.A."/>
            <person name="Ferrarezi J.A."/>
            <person name="Labate C.A."/>
        </authorList>
    </citation>
    <scope>NUCLEOTIDE SEQUENCE</scope>
    <source>
        <strain evidence="2">MF-1</strain>
    </source>
</reference>
<dbReference type="AlphaFoldDB" id="A0A9Q3HDY1"/>
<sequence length="129" mass="13509">MEGRGPRRSNSLSGVVGSSAGLSRIIFKGSGEGGEEEEKNSVEEEDSDGTDCVPSPVGASQGTGGPTPSQSNQPVSHQSEPCLVAIILKMTQIIPNIQEASSSEASRPPAFKTPSMKEPECFDWTKSSK</sequence>
<comment type="caution">
    <text evidence="2">The sequence shown here is derived from an EMBL/GenBank/DDBJ whole genome shotgun (WGS) entry which is preliminary data.</text>
</comment>
<feature type="compositionally biased region" description="Polar residues" evidence="1">
    <location>
        <begin position="66"/>
        <end position="78"/>
    </location>
</feature>
<proteinExistence type="predicted"/>
<evidence type="ECO:0000313" key="2">
    <source>
        <dbReference type="EMBL" id="MBW0498505.1"/>
    </source>
</evidence>
<keyword evidence="3" id="KW-1185">Reference proteome</keyword>
<evidence type="ECO:0000313" key="3">
    <source>
        <dbReference type="Proteomes" id="UP000765509"/>
    </source>
</evidence>